<protein>
    <submittedName>
        <fullName evidence="1">Uncharacterized protein</fullName>
    </submittedName>
</protein>
<name>A0A0A9AJ00_ARUDO</name>
<dbReference type="AlphaFoldDB" id="A0A0A9AJ00"/>
<reference evidence="1" key="2">
    <citation type="journal article" date="2015" name="Data Brief">
        <title>Shoot transcriptome of the giant reed, Arundo donax.</title>
        <authorList>
            <person name="Barrero R.A."/>
            <person name="Guerrero F.D."/>
            <person name="Moolhuijzen P."/>
            <person name="Goolsby J.A."/>
            <person name="Tidwell J."/>
            <person name="Bellgard S.E."/>
            <person name="Bellgard M.I."/>
        </authorList>
    </citation>
    <scope>NUCLEOTIDE SEQUENCE</scope>
    <source>
        <tissue evidence="1">Shoot tissue taken approximately 20 cm above the soil surface</tissue>
    </source>
</reference>
<evidence type="ECO:0000313" key="1">
    <source>
        <dbReference type="EMBL" id="JAD48940.1"/>
    </source>
</evidence>
<proteinExistence type="predicted"/>
<dbReference type="EMBL" id="GBRH01248955">
    <property type="protein sequence ID" value="JAD48940.1"/>
    <property type="molecule type" value="Transcribed_RNA"/>
</dbReference>
<sequence>MDHEYKVQSSEFSVMDIFEPWFGWTVIPIVPNI</sequence>
<reference evidence="1" key="1">
    <citation type="submission" date="2014-09" db="EMBL/GenBank/DDBJ databases">
        <authorList>
            <person name="Magalhaes I.L.F."/>
            <person name="Oliveira U."/>
            <person name="Santos F.R."/>
            <person name="Vidigal T.H.D.A."/>
            <person name="Brescovit A.D."/>
            <person name="Santos A.J."/>
        </authorList>
    </citation>
    <scope>NUCLEOTIDE SEQUENCE</scope>
    <source>
        <tissue evidence="1">Shoot tissue taken approximately 20 cm above the soil surface</tissue>
    </source>
</reference>
<accession>A0A0A9AJ00</accession>
<organism evidence="1">
    <name type="scientific">Arundo donax</name>
    <name type="common">Giant reed</name>
    <name type="synonym">Donax arundinaceus</name>
    <dbReference type="NCBI Taxonomy" id="35708"/>
    <lineage>
        <taxon>Eukaryota</taxon>
        <taxon>Viridiplantae</taxon>
        <taxon>Streptophyta</taxon>
        <taxon>Embryophyta</taxon>
        <taxon>Tracheophyta</taxon>
        <taxon>Spermatophyta</taxon>
        <taxon>Magnoliopsida</taxon>
        <taxon>Liliopsida</taxon>
        <taxon>Poales</taxon>
        <taxon>Poaceae</taxon>
        <taxon>PACMAD clade</taxon>
        <taxon>Arundinoideae</taxon>
        <taxon>Arundineae</taxon>
        <taxon>Arundo</taxon>
    </lineage>
</organism>